<sequence>MPQQLKPSPRLCNCGHVDTLCAWFLGRSEELNSGPSPHTRLRAPEGRAVPAPPFPPWGLIHRPSLLSLCTSKVLLSPLPTVVPHEAIIAGLHLRCPGAPGSSGYPMNPFVSSPTSLWSQLPSAPTRSQAHGLEPSDGRGLWAGTSLRLGRCQRPRSLSRC</sequence>
<name>A0A7J7VZ36_MYOMY</name>
<keyword evidence="2" id="KW-1185">Reference proteome</keyword>
<gene>
    <name evidence="1" type="ORF">mMyoMyo1_012369</name>
</gene>
<evidence type="ECO:0000313" key="2">
    <source>
        <dbReference type="Proteomes" id="UP000527355"/>
    </source>
</evidence>
<dbReference type="Proteomes" id="UP000527355">
    <property type="component" value="Unassembled WGS sequence"/>
</dbReference>
<proteinExistence type="predicted"/>
<comment type="caution">
    <text evidence="1">The sequence shown here is derived from an EMBL/GenBank/DDBJ whole genome shotgun (WGS) entry which is preliminary data.</text>
</comment>
<reference evidence="1 2" key="1">
    <citation type="journal article" date="2020" name="Nature">
        <title>Six reference-quality genomes reveal evolution of bat adaptations.</title>
        <authorList>
            <person name="Jebb D."/>
            <person name="Huang Z."/>
            <person name="Pippel M."/>
            <person name="Hughes G.M."/>
            <person name="Lavrichenko K."/>
            <person name="Devanna P."/>
            <person name="Winkler S."/>
            <person name="Jermiin L.S."/>
            <person name="Skirmuntt E.C."/>
            <person name="Katzourakis A."/>
            <person name="Burkitt-Gray L."/>
            <person name="Ray D.A."/>
            <person name="Sullivan K.A.M."/>
            <person name="Roscito J.G."/>
            <person name="Kirilenko B.M."/>
            <person name="Davalos L.M."/>
            <person name="Corthals A.P."/>
            <person name="Power M.L."/>
            <person name="Jones G."/>
            <person name="Ransome R.D."/>
            <person name="Dechmann D.K.N."/>
            <person name="Locatelli A.G."/>
            <person name="Puechmaille S.J."/>
            <person name="Fedrigo O."/>
            <person name="Jarvis E.D."/>
            <person name="Hiller M."/>
            <person name="Vernes S.C."/>
            <person name="Myers E.W."/>
            <person name="Teeling E.C."/>
        </authorList>
    </citation>
    <scope>NUCLEOTIDE SEQUENCE [LARGE SCALE GENOMIC DNA]</scope>
    <source>
        <strain evidence="1">MMyoMyo1</strain>
        <tissue evidence="1">Flight muscle</tissue>
    </source>
</reference>
<organism evidence="1 2">
    <name type="scientific">Myotis myotis</name>
    <name type="common">Greater mouse-eared bat</name>
    <name type="synonym">Vespertilio myotis</name>
    <dbReference type="NCBI Taxonomy" id="51298"/>
    <lineage>
        <taxon>Eukaryota</taxon>
        <taxon>Metazoa</taxon>
        <taxon>Chordata</taxon>
        <taxon>Craniata</taxon>
        <taxon>Vertebrata</taxon>
        <taxon>Euteleostomi</taxon>
        <taxon>Mammalia</taxon>
        <taxon>Eutheria</taxon>
        <taxon>Laurasiatheria</taxon>
        <taxon>Chiroptera</taxon>
        <taxon>Yangochiroptera</taxon>
        <taxon>Vespertilionidae</taxon>
        <taxon>Myotis</taxon>
    </lineage>
</organism>
<dbReference type="EMBL" id="JABWUV010000009">
    <property type="protein sequence ID" value="KAF6330379.1"/>
    <property type="molecule type" value="Genomic_DNA"/>
</dbReference>
<dbReference type="AlphaFoldDB" id="A0A7J7VZ36"/>
<accession>A0A7J7VZ36</accession>
<evidence type="ECO:0000313" key="1">
    <source>
        <dbReference type="EMBL" id="KAF6330379.1"/>
    </source>
</evidence>
<protein>
    <submittedName>
        <fullName evidence="1">Uncharacterized protein</fullName>
    </submittedName>
</protein>